<dbReference type="Gene3D" id="3.40.50.720">
    <property type="entry name" value="NAD(P)-binding Rossmann-like Domain"/>
    <property type="match status" value="1"/>
</dbReference>
<keyword evidence="4" id="KW-1185">Reference proteome</keyword>
<feature type="domain" description="XdhC Rossmann" evidence="2">
    <location>
        <begin position="184"/>
        <end position="323"/>
    </location>
</feature>
<dbReference type="Pfam" id="PF02625">
    <property type="entry name" value="XdhC_CoxI"/>
    <property type="match status" value="1"/>
</dbReference>
<evidence type="ECO:0000313" key="3">
    <source>
        <dbReference type="EMBL" id="WDE02490.1"/>
    </source>
</evidence>
<evidence type="ECO:0000259" key="2">
    <source>
        <dbReference type="Pfam" id="PF13478"/>
    </source>
</evidence>
<dbReference type="InterPro" id="IPR003777">
    <property type="entry name" value="XdhC_CoxI"/>
</dbReference>
<dbReference type="RefSeq" id="WP_044833791.1">
    <property type="nucleotide sequence ID" value="NZ_CP059736.1"/>
</dbReference>
<proteinExistence type="predicted"/>
<dbReference type="KEGG" id="tact:SG35_029210"/>
<reference evidence="3 4" key="2">
    <citation type="journal article" date="2022" name="Mar. Drugs">
        <title>Bioassay-Guided Fractionation Leads to the Detection of Cholic Acid Generated by the Rare Thalassomonas sp.</title>
        <authorList>
            <person name="Pheiffer F."/>
            <person name="Schneider Y.K."/>
            <person name="Hansen E.H."/>
            <person name="Andersen J.H."/>
            <person name="Isaksson J."/>
            <person name="Busche T."/>
            <person name="R C."/>
            <person name="Kalinowski J."/>
            <person name="Zyl L.V."/>
            <person name="Trindade M."/>
        </authorList>
    </citation>
    <scope>NUCLEOTIDE SEQUENCE [LARGE SCALE GENOMIC DNA]</scope>
    <source>
        <strain evidence="3 4">A5K-106</strain>
    </source>
</reference>
<dbReference type="PANTHER" id="PTHR30388:SF4">
    <property type="entry name" value="MOLYBDENUM COFACTOR INSERTION CHAPERONE PAOD"/>
    <property type="match status" value="1"/>
</dbReference>
<reference evidence="3 4" key="1">
    <citation type="journal article" date="2015" name="Genome Announc.">
        <title>Draft Genome Sequences of Marine Isolates of Thalassomonas viridans and Thalassomonas actiniarum.</title>
        <authorList>
            <person name="Olonade I."/>
            <person name="van Zyl L.J."/>
            <person name="Trindade M."/>
        </authorList>
    </citation>
    <scope>NUCLEOTIDE SEQUENCE [LARGE SCALE GENOMIC DNA]</scope>
    <source>
        <strain evidence="3 4">A5K-106</strain>
    </source>
</reference>
<evidence type="ECO:0000313" key="4">
    <source>
        <dbReference type="Proteomes" id="UP000032568"/>
    </source>
</evidence>
<name>A0AAF0C6U9_9GAMM</name>
<protein>
    <submittedName>
        <fullName evidence="3">XdhC family protein</fullName>
    </submittedName>
</protein>
<dbReference type="Proteomes" id="UP000032568">
    <property type="component" value="Chromosome pTact"/>
</dbReference>
<organism evidence="3 4">
    <name type="scientific">Thalassomonas actiniarum</name>
    <dbReference type="NCBI Taxonomy" id="485447"/>
    <lineage>
        <taxon>Bacteria</taxon>
        <taxon>Pseudomonadati</taxon>
        <taxon>Pseudomonadota</taxon>
        <taxon>Gammaproteobacteria</taxon>
        <taxon>Alteromonadales</taxon>
        <taxon>Colwelliaceae</taxon>
        <taxon>Thalassomonas</taxon>
    </lineage>
</organism>
<feature type="domain" description="XdhC- CoxI" evidence="1">
    <location>
        <begin position="17"/>
        <end position="81"/>
    </location>
</feature>
<dbReference type="InterPro" id="IPR027051">
    <property type="entry name" value="XdhC_Rossmann_dom"/>
</dbReference>
<gene>
    <name evidence="3" type="ORF">SG35_029210</name>
</gene>
<dbReference type="PANTHER" id="PTHR30388">
    <property type="entry name" value="ALDEHYDE OXIDOREDUCTASE MOLYBDENUM COFACTOR ASSEMBLY PROTEIN"/>
    <property type="match status" value="1"/>
</dbReference>
<accession>A0AAF0C6U9</accession>
<sequence length="352" mass="38313">MSNQLSHLLTQWHAKKDQGEWVLGTIYDHQGPCYRKAGAMMLFNSFGQQFGMLSGGCLESDIAKNARKVMQSGQSLLLCYDGSDEDDLSFQLGIGCGGTLYIMLQLINADNHYLELTRVFDALKARQTGIYHQKIPDNGEPDQASFELAAFADKNSQAKLVSRKQKNEISQWLATPVVAEPHILVAGGGFDARPVVEIAYQLGWRVSLWDPRPANARKEYFLKARNIISGGEQALSSFVQANQLDAAVVMTHNINLDAKAMTALLPSSISYLALLGPTHRKLQVLEQAKLAPEQLPFPLAGPAGLDIGAELPESIALAILSECHASLKQKTAKSISGVLAPAPVGNHLRRLA</sequence>
<dbReference type="Pfam" id="PF13478">
    <property type="entry name" value="XdhC_C"/>
    <property type="match status" value="1"/>
</dbReference>
<evidence type="ECO:0000259" key="1">
    <source>
        <dbReference type="Pfam" id="PF02625"/>
    </source>
</evidence>
<dbReference type="AlphaFoldDB" id="A0AAF0C6U9"/>
<dbReference type="EMBL" id="CP059736">
    <property type="protein sequence ID" value="WDE02490.1"/>
    <property type="molecule type" value="Genomic_DNA"/>
</dbReference>
<dbReference type="InterPro" id="IPR052698">
    <property type="entry name" value="MoCofactor_Util/Proc"/>
</dbReference>